<organism evidence="2 3">
    <name type="scientific">Thiospirochaeta perfilievii</name>
    <dbReference type="NCBI Taxonomy" id="252967"/>
    <lineage>
        <taxon>Bacteria</taxon>
        <taxon>Pseudomonadati</taxon>
        <taxon>Spirochaetota</taxon>
        <taxon>Spirochaetia</taxon>
        <taxon>Spirochaetales</taxon>
        <taxon>Spirochaetaceae</taxon>
        <taxon>Thiospirochaeta</taxon>
    </lineage>
</organism>
<gene>
    <name evidence="2" type="ORF">EW093_00825</name>
</gene>
<keyword evidence="1" id="KW-0732">Signal</keyword>
<protein>
    <recommendedName>
        <fullName evidence="4">DUF3157 family protein</fullName>
    </recommendedName>
</protein>
<evidence type="ECO:0008006" key="4">
    <source>
        <dbReference type="Google" id="ProtNLM"/>
    </source>
</evidence>
<evidence type="ECO:0000256" key="1">
    <source>
        <dbReference type="SAM" id="SignalP"/>
    </source>
</evidence>
<name>A0A5C1Q7F0_9SPIO</name>
<dbReference type="KEGG" id="sper:EW093_00825"/>
<reference evidence="2 3" key="1">
    <citation type="submission" date="2019-02" db="EMBL/GenBank/DDBJ databases">
        <authorList>
            <person name="Fomenkov A."/>
            <person name="Dubinina G."/>
            <person name="Grabovich M."/>
            <person name="Vincze T."/>
            <person name="Roberts R.J."/>
        </authorList>
    </citation>
    <scope>NUCLEOTIDE SEQUENCE [LARGE SCALE GENOMIC DNA]</scope>
    <source>
        <strain evidence="2 3">P</strain>
    </source>
</reference>
<dbReference type="Proteomes" id="UP000323824">
    <property type="component" value="Chromosome"/>
</dbReference>
<keyword evidence="3" id="KW-1185">Reference proteome</keyword>
<evidence type="ECO:0000313" key="3">
    <source>
        <dbReference type="Proteomes" id="UP000323824"/>
    </source>
</evidence>
<dbReference type="RefSeq" id="WP_149566567.1">
    <property type="nucleotide sequence ID" value="NZ_CP035807.1"/>
</dbReference>
<dbReference type="EMBL" id="CP035807">
    <property type="protein sequence ID" value="QEN03307.1"/>
    <property type="molecule type" value="Genomic_DNA"/>
</dbReference>
<proteinExistence type="predicted"/>
<dbReference type="OrthoDB" id="948556at2"/>
<dbReference type="AlphaFoldDB" id="A0A5C1Q7F0"/>
<sequence length="218" mass="25296">MNKKIVLTLLLIAVSFLQAEETVFTKSGNKILLKDDNTWEVIENSLISSGTTFRQTIWGMTKKEVMGIETTSLVEGSNENNLMYTSKVAGKDCYIIYFFTQDILTSARYFFTEKHSNKNDFILDYNSIKELLTDKYSNAIKEDVIWRDDLYKDDFSDWGLAISIGDLLYFSDWEDDKTEIHLVLMGENYSITHLVDYQSKEMKEMTEKIKNSNTLNDL</sequence>
<accession>A0A5C1Q7F0</accession>
<reference evidence="2 3" key="2">
    <citation type="submission" date="2019-09" db="EMBL/GenBank/DDBJ databases">
        <title>Complete Genome Sequence and Methylome Analysis of free living Spirochaetas.</title>
        <authorList>
            <person name="Leshcheva N."/>
            <person name="Mikheeva N."/>
        </authorList>
    </citation>
    <scope>NUCLEOTIDE SEQUENCE [LARGE SCALE GENOMIC DNA]</scope>
    <source>
        <strain evidence="2 3">P</strain>
    </source>
</reference>
<evidence type="ECO:0000313" key="2">
    <source>
        <dbReference type="EMBL" id="QEN03307.1"/>
    </source>
</evidence>
<feature type="chain" id="PRO_5023151766" description="DUF3157 family protein" evidence="1">
    <location>
        <begin position="20"/>
        <end position="218"/>
    </location>
</feature>
<feature type="signal peptide" evidence="1">
    <location>
        <begin position="1"/>
        <end position="19"/>
    </location>
</feature>